<evidence type="ECO:0000313" key="6">
    <source>
        <dbReference type="Proteomes" id="UP000037566"/>
    </source>
</evidence>
<dbReference type="InterPro" id="IPR036390">
    <property type="entry name" value="WH_DNA-bd_sf"/>
</dbReference>
<dbReference type="GO" id="GO:0003700">
    <property type="term" value="F:DNA-binding transcription factor activity"/>
    <property type="evidence" value="ECO:0007669"/>
    <property type="project" value="InterPro"/>
</dbReference>
<dbReference type="Pfam" id="PF00455">
    <property type="entry name" value="DeoRC"/>
    <property type="match status" value="1"/>
</dbReference>
<gene>
    <name evidence="5" type="primary">srlR1</name>
    <name evidence="5" type="ORF">KOEU_24400</name>
</gene>
<evidence type="ECO:0000256" key="3">
    <source>
        <dbReference type="SAM" id="MobiDB-lite"/>
    </source>
</evidence>
<dbReference type="SMART" id="SM01134">
    <property type="entry name" value="DeoRC"/>
    <property type="match status" value="1"/>
</dbReference>
<sequence length="277" mass="30327">MTDNTGLSLSLTSTRPARRGDNMARQQRILDLLLETGNATIDALAAHFDVSRMTIHRDANALAQQGLVEKLHGGIALRNRAATQKTVSYRMALAREGKQAIIARAISLIRPEQILVLDDSTTVAEMLPLLPALAPLTIITNAMGVVQTLAPYPDLRLICLGGDYNRPRNAFFGLICEQAAQGLHANTMFLSTSVIHDGTTFQNNPDIIKIKRILMEICDQTVLLVDSSKFRKGGLYRLAGLDAFDHVLTDAQIRPAIYEKLKAAGISLEICQSDDRP</sequence>
<keyword evidence="2" id="KW-0804">Transcription</keyword>
<feature type="region of interest" description="Disordered" evidence="3">
    <location>
        <begin position="1"/>
        <end position="22"/>
    </location>
</feature>
<dbReference type="InterPro" id="IPR001034">
    <property type="entry name" value="DeoR_HTH"/>
</dbReference>
<dbReference type="OrthoDB" id="9816363at2"/>
<protein>
    <submittedName>
        <fullName evidence="5">Glucitol operon repressor</fullName>
    </submittedName>
</protein>
<feature type="domain" description="HTH deoR-type" evidence="4">
    <location>
        <begin position="22"/>
        <end position="77"/>
    </location>
</feature>
<dbReference type="Proteomes" id="UP000037566">
    <property type="component" value="Unassembled WGS sequence"/>
</dbReference>
<dbReference type="PANTHER" id="PTHR30363">
    <property type="entry name" value="HTH-TYPE TRANSCRIPTIONAL REGULATOR SRLR-RELATED"/>
    <property type="match status" value="1"/>
</dbReference>
<dbReference type="Gene3D" id="1.10.10.10">
    <property type="entry name" value="Winged helix-like DNA-binding domain superfamily/Winged helix DNA-binding domain"/>
    <property type="match status" value="1"/>
</dbReference>
<dbReference type="PATRIC" id="fig|33995.3.peg.2716"/>
<dbReference type="InterPro" id="IPR050313">
    <property type="entry name" value="Carb_Metab_HTH_regulators"/>
</dbReference>
<evidence type="ECO:0000256" key="2">
    <source>
        <dbReference type="ARBA" id="ARBA00023163"/>
    </source>
</evidence>
<dbReference type="SUPFAM" id="SSF100950">
    <property type="entry name" value="NagB/RpiA/CoA transferase-like"/>
    <property type="match status" value="1"/>
</dbReference>
<dbReference type="InterPro" id="IPR014036">
    <property type="entry name" value="DeoR-like_C"/>
</dbReference>
<name>A0A0M0EFQ0_KOMEU</name>
<dbReference type="RefSeq" id="WP_053323571.1">
    <property type="nucleotide sequence ID" value="NZ_LHUQ01000015.1"/>
</dbReference>
<feature type="compositionally biased region" description="Polar residues" evidence="3">
    <location>
        <begin position="1"/>
        <end position="15"/>
    </location>
</feature>
<dbReference type="Pfam" id="PF08220">
    <property type="entry name" value="HTH_DeoR"/>
    <property type="match status" value="1"/>
</dbReference>
<proteinExistence type="predicted"/>
<dbReference type="SMART" id="SM00420">
    <property type="entry name" value="HTH_DEOR"/>
    <property type="match status" value="1"/>
</dbReference>
<dbReference type="EMBL" id="LHUQ01000015">
    <property type="protein sequence ID" value="KON64089.1"/>
    <property type="molecule type" value="Genomic_DNA"/>
</dbReference>
<dbReference type="AlphaFoldDB" id="A0A0M0EFQ0"/>
<comment type="caution">
    <text evidence="5">The sequence shown here is derived from an EMBL/GenBank/DDBJ whole genome shotgun (WGS) entry which is preliminary data.</text>
</comment>
<dbReference type="PROSITE" id="PS51000">
    <property type="entry name" value="HTH_DEOR_2"/>
    <property type="match status" value="1"/>
</dbReference>
<dbReference type="PRINTS" id="PR00037">
    <property type="entry name" value="HTHLACR"/>
</dbReference>
<dbReference type="SUPFAM" id="SSF46785">
    <property type="entry name" value="Winged helix' DNA-binding domain"/>
    <property type="match status" value="1"/>
</dbReference>
<keyword evidence="6" id="KW-1185">Reference proteome</keyword>
<keyword evidence="1" id="KW-0805">Transcription regulation</keyword>
<accession>A0A0M0EFQ0</accession>
<dbReference type="InterPro" id="IPR036388">
    <property type="entry name" value="WH-like_DNA-bd_sf"/>
</dbReference>
<reference evidence="5" key="1">
    <citation type="submission" date="2015-08" db="EMBL/GenBank/DDBJ databases">
        <title>Draft genome sequence of Komagataeibacter europaeus CECT 8546 a cellulose producer strain from vinegar produced by the traditional method.</title>
        <authorList>
            <person name="Poehlein A."/>
            <person name="Valera M.J."/>
            <person name="Haack F.S."/>
            <person name="Mas A."/>
            <person name="Daniel R."/>
            <person name="Streit W.R."/>
            <person name="Mateo E."/>
        </authorList>
    </citation>
    <scope>NUCLEOTIDE SEQUENCE [LARGE SCALE GENOMIC DNA]</scope>
    <source>
        <strain evidence="5">CECT 8546</strain>
    </source>
</reference>
<dbReference type="STRING" id="33995.KOEU_24400"/>
<dbReference type="InterPro" id="IPR037171">
    <property type="entry name" value="NagB/RpiA_transferase-like"/>
</dbReference>
<evidence type="ECO:0000256" key="1">
    <source>
        <dbReference type="ARBA" id="ARBA00023015"/>
    </source>
</evidence>
<evidence type="ECO:0000259" key="4">
    <source>
        <dbReference type="PROSITE" id="PS51000"/>
    </source>
</evidence>
<dbReference type="PANTHER" id="PTHR30363:SF44">
    <property type="entry name" value="AGA OPERON TRANSCRIPTIONAL REPRESSOR-RELATED"/>
    <property type="match status" value="1"/>
</dbReference>
<evidence type="ECO:0000313" key="5">
    <source>
        <dbReference type="EMBL" id="KON64089.1"/>
    </source>
</evidence>
<organism evidence="5 6">
    <name type="scientific">Komagataeibacter europaeus</name>
    <name type="common">Gluconacetobacter europaeus</name>
    <dbReference type="NCBI Taxonomy" id="33995"/>
    <lineage>
        <taxon>Bacteria</taxon>
        <taxon>Pseudomonadati</taxon>
        <taxon>Pseudomonadota</taxon>
        <taxon>Alphaproteobacteria</taxon>
        <taxon>Acetobacterales</taxon>
        <taxon>Acetobacteraceae</taxon>
        <taxon>Komagataeibacter</taxon>
    </lineage>
</organism>